<keyword evidence="1 4" id="KW-0963">Cytoplasm</keyword>
<dbReference type="InterPro" id="IPR058999">
    <property type="entry name" value="EIF3CL_C"/>
</dbReference>
<feature type="compositionally biased region" description="Polar residues" evidence="5">
    <location>
        <begin position="21"/>
        <end position="33"/>
    </location>
</feature>
<feature type="region of interest" description="Disordered" evidence="5">
    <location>
        <begin position="20"/>
        <end position="83"/>
    </location>
</feature>
<keyword evidence="2 4" id="KW-0396">Initiation factor</keyword>
<dbReference type="Pfam" id="PF05470">
    <property type="entry name" value="eIF-3c_N"/>
    <property type="match status" value="2"/>
</dbReference>
<dbReference type="Proteomes" id="UP000750711">
    <property type="component" value="Unassembled WGS sequence"/>
</dbReference>
<comment type="subunit">
    <text evidence="4">Component of the eukaryotic translation initiation factor 3 (eIF-3) complex.</text>
</comment>
<evidence type="ECO:0000313" key="8">
    <source>
        <dbReference type="Proteomes" id="UP000750711"/>
    </source>
</evidence>
<comment type="similarity">
    <text evidence="4">Belongs to the eIF-3 subunit C family.</text>
</comment>
<dbReference type="GO" id="GO:0016282">
    <property type="term" value="C:eukaryotic 43S preinitiation complex"/>
    <property type="evidence" value="ECO:0007669"/>
    <property type="project" value="UniProtKB-UniRule"/>
</dbReference>
<dbReference type="PANTHER" id="PTHR13937">
    <property type="entry name" value="EUKARYOTIC TRANSLATION INITATION FACTOR 3, SUBUNIT 8 EIF3S8 -RELATED"/>
    <property type="match status" value="1"/>
</dbReference>
<gene>
    <name evidence="4 7" type="primary">NIP1</name>
    <name evidence="7" type="ORF">GP486_000165</name>
</gene>
<dbReference type="SMART" id="SM00088">
    <property type="entry name" value="PINT"/>
    <property type="match status" value="1"/>
</dbReference>
<evidence type="ECO:0000256" key="1">
    <source>
        <dbReference type="ARBA" id="ARBA00022490"/>
    </source>
</evidence>
<feature type="domain" description="PCI" evidence="6">
    <location>
        <begin position="653"/>
        <end position="827"/>
    </location>
</feature>
<keyword evidence="8" id="KW-1185">Reference proteome</keyword>
<comment type="subcellular location">
    <subcellularLocation>
        <location evidence="4">Cytoplasm</location>
    </subcellularLocation>
</comment>
<name>A0A9P8LJG5_9PEZI</name>
<dbReference type="InterPro" id="IPR008905">
    <property type="entry name" value="EIF3C_N_dom"/>
</dbReference>
<dbReference type="HAMAP" id="MF_03002">
    <property type="entry name" value="eIF3c"/>
    <property type="match status" value="1"/>
</dbReference>
<accession>A0A9P8LJG5</accession>
<reference evidence="7" key="1">
    <citation type="submission" date="2021-03" db="EMBL/GenBank/DDBJ databases">
        <title>Comparative genomics and phylogenomic investigation of the class Geoglossomycetes provide insights into ecological specialization and systematics.</title>
        <authorList>
            <person name="Melie T."/>
            <person name="Pirro S."/>
            <person name="Miller A.N."/>
            <person name="Quandt A."/>
        </authorList>
    </citation>
    <scope>NUCLEOTIDE SEQUENCE</scope>
    <source>
        <strain evidence="7">CAQ_001_2017</strain>
    </source>
</reference>
<dbReference type="GO" id="GO:0033290">
    <property type="term" value="C:eukaryotic 48S preinitiation complex"/>
    <property type="evidence" value="ECO:0007669"/>
    <property type="project" value="UniProtKB-UniRule"/>
</dbReference>
<keyword evidence="3 4" id="KW-0648">Protein biosynthesis</keyword>
<dbReference type="AlphaFoldDB" id="A0A9P8LJG5"/>
<dbReference type="GO" id="GO:0031369">
    <property type="term" value="F:translation initiation factor binding"/>
    <property type="evidence" value="ECO:0007669"/>
    <property type="project" value="InterPro"/>
</dbReference>
<dbReference type="InterPro" id="IPR000717">
    <property type="entry name" value="PCI_dom"/>
</dbReference>
<dbReference type="Gene3D" id="1.10.10.10">
    <property type="entry name" value="Winged helix-like DNA-binding domain superfamily/Winged helix DNA-binding domain"/>
    <property type="match status" value="1"/>
</dbReference>
<evidence type="ECO:0000256" key="2">
    <source>
        <dbReference type="ARBA" id="ARBA00022540"/>
    </source>
</evidence>
<dbReference type="Pfam" id="PF01399">
    <property type="entry name" value="PCI"/>
    <property type="match status" value="1"/>
</dbReference>
<dbReference type="SUPFAM" id="SSF46785">
    <property type="entry name" value="Winged helix' DNA-binding domain"/>
    <property type="match status" value="1"/>
</dbReference>
<dbReference type="EMBL" id="JAGHQM010000008">
    <property type="protein sequence ID" value="KAH0566453.1"/>
    <property type="molecule type" value="Genomic_DNA"/>
</dbReference>
<evidence type="ECO:0000256" key="3">
    <source>
        <dbReference type="ARBA" id="ARBA00022917"/>
    </source>
</evidence>
<feature type="region of interest" description="Disordered" evidence="5">
    <location>
        <begin position="849"/>
        <end position="916"/>
    </location>
</feature>
<dbReference type="PROSITE" id="PS50250">
    <property type="entry name" value="PCI"/>
    <property type="match status" value="1"/>
</dbReference>
<dbReference type="FunFam" id="1.10.10.10:FF:000300">
    <property type="entry name" value="Eukaryotic translation initiation factor 3 subunit C"/>
    <property type="match status" value="1"/>
</dbReference>
<comment type="function">
    <text evidence="4">Component of the eukaryotic translation initiation factor 3 (eIF-3) complex, which is involved in protein synthesis of a specialized repertoire of mRNAs and, together with other initiation factors, stimulates binding of mRNA and methionyl-tRNAi to the 40S ribosome. The eIF-3 complex specifically targets and initiates translation of a subset of mRNAs involved in cell proliferation.</text>
</comment>
<feature type="compositionally biased region" description="Acidic residues" evidence="5">
    <location>
        <begin position="46"/>
        <end position="80"/>
    </location>
</feature>
<dbReference type="GO" id="GO:0001732">
    <property type="term" value="P:formation of cytoplasmic translation initiation complex"/>
    <property type="evidence" value="ECO:0007669"/>
    <property type="project" value="UniProtKB-UniRule"/>
</dbReference>
<dbReference type="GO" id="GO:0003743">
    <property type="term" value="F:translation initiation factor activity"/>
    <property type="evidence" value="ECO:0007669"/>
    <property type="project" value="UniProtKB-UniRule"/>
</dbReference>
<protein>
    <recommendedName>
        <fullName evidence="4">Eukaryotic translation initiation factor 3 subunit C</fullName>
        <shortName evidence="4">eIF3c</shortName>
    </recommendedName>
    <alternativeName>
        <fullName evidence="4">Eukaryotic translation initiation factor 3 93 kDa subunit homolog</fullName>
        <shortName evidence="4">eIF3 p93</shortName>
    </alternativeName>
    <alternativeName>
        <fullName evidence="4">Translation initiation factor eIF3, p93 subunit homolog</fullName>
    </alternativeName>
</protein>
<feature type="compositionally biased region" description="Gly residues" evidence="5">
    <location>
        <begin position="869"/>
        <end position="880"/>
    </location>
</feature>
<dbReference type="PANTHER" id="PTHR13937:SF0">
    <property type="entry name" value="EUKARYOTIC TRANSLATION INITIATION FACTOR 3 SUBUNIT C-RELATED"/>
    <property type="match status" value="1"/>
</dbReference>
<evidence type="ECO:0000256" key="5">
    <source>
        <dbReference type="SAM" id="MobiDB-lite"/>
    </source>
</evidence>
<proteinExistence type="inferred from homology"/>
<evidence type="ECO:0000256" key="4">
    <source>
        <dbReference type="HAMAP-Rule" id="MF_03002"/>
    </source>
</evidence>
<evidence type="ECO:0000313" key="7">
    <source>
        <dbReference type="EMBL" id="KAH0566453.1"/>
    </source>
</evidence>
<comment type="caution">
    <text evidence="7">The sequence shown here is derived from an EMBL/GenBank/DDBJ whole genome shotgun (WGS) entry which is preliminary data.</text>
</comment>
<dbReference type="GO" id="GO:0003723">
    <property type="term" value="F:RNA binding"/>
    <property type="evidence" value="ECO:0007669"/>
    <property type="project" value="InterPro"/>
</dbReference>
<dbReference type="GO" id="GO:0005852">
    <property type="term" value="C:eukaryotic translation initiation factor 3 complex"/>
    <property type="evidence" value="ECO:0007669"/>
    <property type="project" value="UniProtKB-UniRule"/>
</dbReference>
<dbReference type="InterPro" id="IPR036390">
    <property type="entry name" value="WH_DNA-bd_sf"/>
</dbReference>
<evidence type="ECO:0000259" key="6">
    <source>
        <dbReference type="PROSITE" id="PS50250"/>
    </source>
</evidence>
<sequence length="916" mass="103443">MTKGIREALNAEIPHLCIQNHPAQSNTHSTTMSRFFRGDSSSESSSSDEEELYSEEEEEQSEEASEEDSEEESSSSDDEKDIVTGAKRFIKGESSEDESDAEDVRVVKSAKDKRLEEVEGTVKLIENAEKINDWAVISAGKDANFCNGAEFDKLNRQVVKLMQSGTTPKIYVKAIADLEDLMNETIAKSKVSTRKMNATNARGLNAVKQRIRKNNKDYAAQIEQYREDKSGFMESDEDEETVTTERAFRPSQRLVLDDEAGDGEGFSTVGRGGKTLQYTPESILKHLRTIIESRGKKNTDRNEQIKVMEKLYEVATTPYHRIRVLLALISTRFDLTTGAASFMSQEQWKLAEHEFNTLLQVLESNPDYIVIESAEEWEDDEKPPTVQAGEKLKIPGSIVSFVERLDDELTRSLQHIDPHTAEYIERLADEGALYTKIVRGMLYLEQLAKDEKLQMPQESINRIIIRRLEHIYFKVWRATYSLVSLLTNVNILKPSQVVTILEDNTWKTIPATLNSKVTPRGKADASALVHTLCTYLYQHSEGIIRARAMLCQIYFLALHDQYYRARDMMLMSHLQETINNFDINTQILFNRTLVQVGLCAFRSGLIYEAQNSLQEICGSGRQKELLAQGVMIQRYSQVSPEQERLERQRQLPFHMHINLELLECVYLTCSMLLEIPLLAQTGSSPDLKKRIISKTYRRMLEYHERQIFTGPPENTRDHVMQASKALAAGEWKKCSDFIHSIKIWDLMSHPDDIKKMLSEQIQEEGLRTYLFTYAPFYDTLSVSTLASMFELPERKVAAVVSKMISHEELAAALDQVNSAIIFRKGVELSRLQSLALTLSDKASGLIESNERTLEQRTQGTAGAFERSGQQGGRGGRTSGRGRGDSRGGRGGTGNRRGGQQFTGGALDGRQGGAVRA</sequence>
<organism evidence="7 8">
    <name type="scientific">Trichoglossum hirsutum</name>
    <dbReference type="NCBI Taxonomy" id="265104"/>
    <lineage>
        <taxon>Eukaryota</taxon>
        <taxon>Fungi</taxon>
        <taxon>Dikarya</taxon>
        <taxon>Ascomycota</taxon>
        <taxon>Pezizomycotina</taxon>
        <taxon>Geoglossomycetes</taxon>
        <taxon>Geoglossales</taxon>
        <taxon>Geoglossaceae</taxon>
        <taxon>Trichoglossum</taxon>
    </lineage>
</organism>
<dbReference type="InterPro" id="IPR036388">
    <property type="entry name" value="WH-like_DNA-bd_sf"/>
</dbReference>
<dbReference type="InterPro" id="IPR027516">
    <property type="entry name" value="EIF3C"/>
</dbReference>
<feature type="compositionally biased region" description="Gly residues" evidence="5">
    <location>
        <begin position="905"/>
        <end position="916"/>
    </location>
</feature>
<dbReference type="Pfam" id="PF26569">
    <property type="entry name" value="EIF3CL_C"/>
    <property type="match status" value="1"/>
</dbReference>